<sequence>MSGRLAGYLKRFPSLRVAVVGDYIADEFIYGNTSRISREAPVLVLDFQRREIIPGGGGNAAMNAAALGGKVTAVGALGDGGAGRGLCEAFKRRRIGTDLLFADPLRVTPTKMRILAGGRNTARQQVIRVDHEKRLPLDPGTEAKVAAAIARLAEGGADAIIVSDYGLGVVTPAVREAAQEAARRIVVTVDSRYAGDSFRGVTAITPNEEEVETLLGYWPEGEKLDAAGAALLERTGARGVLITRGSQGMSLFERGAPRRDIPIYGTDEVADVTGAGDTVIAAFTLSLAAGASMAEAAEIANRAAGLVVMKMGTAVVEAEELAGALEDAP</sequence>
<evidence type="ECO:0000313" key="4">
    <source>
        <dbReference type="EMBL" id="MBI3127305.1"/>
    </source>
</evidence>
<evidence type="ECO:0000259" key="3">
    <source>
        <dbReference type="Pfam" id="PF00294"/>
    </source>
</evidence>
<evidence type="ECO:0000313" key="5">
    <source>
        <dbReference type="Proteomes" id="UP000782312"/>
    </source>
</evidence>
<proteinExistence type="predicted"/>
<dbReference type="PROSITE" id="PS00584">
    <property type="entry name" value="PFKB_KINASES_2"/>
    <property type="match status" value="1"/>
</dbReference>
<comment type="caution">
    <text evidence="4">The sequence shown here is derived from an EMBL/GenBank/DDBJ whole genome shotgun (WGS) entry which is preliminary data.</text>
</comment>
<dbReference type="Gene3D" id="3.40.1190.20">
    <property type="match status" value="1"/>
</dbReference>
<gene>
    <name evidence="4" type="ORF">HYZ11_06850</name>
</gene>
<name>A0A932HX34_UNCTE</name>
<dbReference type="GO" id="GO:0033785">
    <property type="term" value="F:heptose 7-phosphate kinase activity"/>
    <property type="evidence" value="ECO:0007669"/>
    <property type="project" value="TreeGrafter"/>
</dbReference>
<dbReference type="EMBL" id="JACPUR010000017">
    <property type="protein sequence ID" value="MBI3127305.1"/>
    <property type="molecule type" value="Genomic_DNA"/>
</dbReference>
<protein>
    <submittedName>
        <fullName evidence="4">Bifunctional hydroxymethylpyrimidine kinase/phosphomethylpyrimidine kinase</fullName>
    </submittedName>
</protein>
<dbReference type="PANTHER" id="PTHR46969">
    <property type="entry name" value="BIFUNCTIONAL PROTEIN HLDE"/>
    <property type="match status" value="1"/>
</dbReference>
<evidence type="ECO:0000256" key="1">
    <source>
        <dbReference type="ARBA" id="ARBA00022679"/>
    </source>
</evidence>
<reference evidence="4" key="1">
    <citation type="submission" date="2020-07" db="EMBL/GenBank/DDBJ databases">
        <title>Huge and variable diversity of episymbiotic CPR bacteria and DPANN archaea in groundwater ecosystems.</title>
        <authorList>
            <person name="He C.Y."/>
            <person name="Keren R."/>
            <person name="Whittaker M."/>
            <person name="Farag I.F."/>
            <person name="Doudna J."/>
            <person name="Cate J.H.D."/>
            <person name="Banfield J.F."/>
        </authorList>
    </citation>
    <scope>NUCLEOTIDE SEQUENCE</scope>
    <source>
        <strain evidence="4">NC_groundwater_763_Ag_S-0.2um_68_21</strain>
    </source>
</reference>
<dbReference type="Proteomes" id="UP000782312">
    <property type="component" value="Unassembled WGS sequence"/>
</dbReference>
<evidence type="ECO:0000256" key="2">
    <source>
        <dbReference type="ARBA" id="ARBA00022777"/>
    </source>
</evidence>
<dbReference type="AlphaFoldDB" id="A0A932HX34"/>
<dbReference type="InterPro" id="IPR029056">
    <property type="entry name" value="Ribokinase-like"/>
</dbReference>
<feature type="domain" description="Carbohydrate kinase PfkB" evidence="3">
    <location>
        <begin position="17"/>
        <end position="314"/>
    </location>
</feature>
<dbReference type="GO" id="GO:0033786">
    <property type="term" value="F:heptose-1-phosphate adenylyltransferase activity"/>
    <property type="evidence" value="ECO:0007669"/>
    <property type="project" value="TreeGrafter"/>
</dbReference>
<dbReference type="PANTHER" id="PTHR46969:SF1">
    <property type="entry name" value="BIFUNCTIONAL PROTEIN HLDE"/>
    <property type="match status" value="1"/>
</dbReference>
<dbReference type="InterPro" id="IPR011611">
    <property type="entry name" value="PfkB_dom"/>
</dbReference>
<keyword evidence="1" id="KW-0808">Transferase</keyword>
<dbReference type="SUPFAM" id="SSF53613">
    <property type="entry name" value="Ribokinase-like"/>
    <property type="match status" value="1"/>
</dbReference>
<accession>A0A932HX34</accession>
<organism evidence="4 5">
    <name type="scientific">Tectimicrobiota bacterium</name>
    <dbReference type="NCBI Taxonomy" id="2528274"/>
    <lineage>
        <taxon>Bacteria</taxon>
        <taxon>Pseudomonadati</taxon>
        <taxon>Nitrospinota/Tectimicrobiota group</taxon>
        <taxon>Candidatus Tectimicrobiota</taxon>
    </lineage>
</organism>
<dbReference type="InterPro" id="IPR002173">
    <property type="entry name" value="Carboh/pur_kinase_PfkB_CS"/>
</dbReference>
<dbReference type="Pfam" id="PF00294">
    <property type="entry name" value="PfkB"/>
    <property type="match status" value="1"/>
</dbReference>
<dbReference type="GO" id="GO:0005829">
    <property type="term" value="C:cytosol"/>
    <property type="evidence" value="ECO:0007669"/>
    <property type="project" value="TreeGrafter"/>
</dbReference>
<keyword evidence="2 4" id="KW-0418">Kinase</keyword>